<dbReference type="SUPFAM" id="SSF57850">
    <property type="entry name" value="RING/U-box"/>
    <property type="match status" value="1"/>
</dbReference>
<evidence type="ECO:0008006" key="3">
    <source>
        <dbReference type="Google" id="ProtNLM"/>
    </source>
</evidence>
<gene>
    <name evidence="1" type="ORF">EJB05_05419</name>
</gene>
<protein>
    <recommendedName>
        <fullName evidence="3">RING-type domain-containing protein</fullName>
    </recommendedName>
</protein>
<dbReference type="Gene3D" id="3.30.40.10">
    <property type="entry name" value="Zinc/RING finger domain, C3HC4 (zinc finger)"/>
    <property type="match status" value="1"/>
</dbReference>
<name>A0A5J9WET9_9POAL</name>
<evidence type="ECO:0000313" key="1">
    <source>
        <dbReference type="EMBL" id="TVU45910.1"/>
    </source>
</evidence>
<reference evidence="1 2" key="1">
    <citation type="journal article" date="2019" name="Sci. Rep.">
        <title>A high-quality genome of Eragrostis curvula grass provides insights into Poaceae evolution and supports new strategies to enhance forage quality.</title>
        <authorList>
            <person name="Carballo J."/>
            <person name="Santos B.A.C.M."/>
            <person name="Zappacosta D."/>
            <person name="Garbus I."/>
            <person name="Selva J.P."/>
            <person name="Gallo C.A."/>
            <person name="Diaz A."/>
            <person name="Albertini E."/>
            <person name="Caccamo M."/>
            <person name="Echenique V."/>
        </authorList>
    </citation>
    <scope>NUCLEOTIDE SEQUENCE [LARGE SCALE GENOMIC DNA]</scope>
    <source>
        <strain evidence="2">cv. Victoria</strain>
        <tissue evidence="1">Leaf</tissue>
    </source>
</reference>
<dbReference type="Gramene" id="TVU45910">
    <property type="protein sequence ID" value="TVU45910"/>
    <property type="gene ID" value="EJB05_05419"/>
</dbReference>
<keyword evidence="2" id="KW-1185">Reference proteome</keyword>
<dbReference type="EMBL" id="RWGY01000004">
    <property type="protein sequence ID" value="TVU45910.1"/>
    <property type="molecule type" value="Genomic_DNA"/>
</dbReference>
<evidence type="ECO:0000313" key="2">
    <source>
        <dbReference type="Proteomes" id="UP000324897"/>
    </source>
</evidence>
<dbReference type="InterPro" id="IPR013083">
    <property type="entry name" value="Znf_RING/FYVE/PHD"/>
</dbReference>
<proteinExistence type="predicted"/>
<dbReference type="Proteomes" id="UP000324897">
    <property type="component" value="Chromosome 5"/>
</dbReference>
<sequence length="129" mass="13883">MAYGPCLDGPGPCRAGPPIWPSIVPACGNFFHVGCDVDRWLRARRTCPLCRGWLDLAAAAQATTAGLPAHATASGLRAAGPSSILEFWHGNNGITISLNSKEITDQFAEHTKPRTMSVCLRRSYKTQSM</sequence>
<comment type="caution">
    <text evidence="1">The sequence shown here is derived from an EMBL/GenBank/DDBJ whole genome shotgun (WGS) entry which is preliminary data.</text>
</comment>
<feature type="non-terminal residue" evidence="1">
    <location>
        <position position="1"/>
    </location>
</feature>
<dbReference type="OrthoDB" id="693973at2759"/>
<accession>A0A5J9WET9</accession>
<organism evidence="1 2">
    <name type="scientific">Eragrostis curvula</name>
    <name type="common">weeping love grass</name>
    <dbReference type="NCBI Taxonomy" id="38414"/>
    <lineage>
        <taxon>Eukaryota</taxon>
        <taxon>Viridiplantae</taxon>
        <taxon>Streptophyta</taxon>
        <taxon>Embryophyta</taxon>
        <taxon>Tracheophyta</taxon>
        <taxon>Spermatophyta</taxon>
        <taxon>Magnoliopsida</taxon>
        <taxon>Liliopsida</taxon>
        <taxon>Poales</taxon>
        <taxon>Poaceae</taxon>
        <taxon>PACMAD clade</taxon>
        <taxon>Chloridoideae</taxon>
        <taxon>Eragrostideae</taxon>
        <taxon>Eragrostidinae</taxon>
        <taxon>Eragrostis</taxon>
    </lineage>
</organism>
<dbReference type="AlphaFoldDB" id="A0A5J9WET9"/>